<name>A0A1U7II22_9CYAN</name>
<comment type="caution">
    <text evidence="1">The sequence shown here is derived from an EMBL/GenBank/DDBJ whole genome shotgun (WGS) entry which is preliminary data.</text>
</comment>
<accession>A0A1U7II22</accession>
<proteinExistence type="predicted"/>
<reference evidence="1 2" key="1">
    <citation type="submission" date="2016-11" db="EMBL/GenBank/DDBJ databases">
        <title>Draft Genome Sequences of Nine Cyanobacterial Strains from Diverse Habitats.</title>
        <authorList>
            <person name="Zhu T."/>
            <person name="Hou S."/>
            <person name="Lu X."/>
            <person name="Hess W.R."/>
        </authorList>
    </citation>
    <scope>NUCLEOTIDE SEQUENCE [LARGE SCALE GENOMIC DNA]</scope>
    <source>
        <strain evidence="1 2">IAM M-71</strain>
    </source>
</reference>
<evidence type="ECO:0000313" key="1">
    <source>
        <dbReference type="EMBL" id="OKH36816.1"/>
    </source>
</evidence>
<dbReference type="EMBL" id="MRCE01000014">
    <property type="protein sequence ID" value="OKH36816.1"/>
    <property type="molecule type" value="Genomic_DNA"/>
</dbReference>
<organism evidence="1 2">
    <name type="scientific">[Phormidium ambiguum] IAM M-71</name>
    <dbReference type="NCBI Taxonomy" id="454136"/>
    <lineage>
        <taxon>Bacteria</taxon>
        <taxon>Bacillati</taxon>
        <taxon>Cyanobacteriota</taxon>
        <taxon>Cyanophyceae</taxon>
        <taxon>Oscillatoriophycideae</taxon>
        <taxon>Aerosakkonematales</taxon>
        <taxon>Aerosakkonemataceae</taxon>
        <taxon>Floridanema</taxon>
    </lineage>
</organism>
<gene>
    <name evidence="1" type="ORF">NIES2119_15450</name>
</gene>
<dbReference type="CDD" id="cd11532">
    <property type="entry name" value="NTP-PPase_COG4997"/>
    <property type="match status" value="1"/>
</dbReference>
<dbReference type="AlphaFoldDB" id="A0A1U7II22"/>
<dbReference type="STRING" id="454136.NIES2119_15450"/>
<dbReference type="OrthoDB" id="9813491at2"/>
<dbReference type="RefSeq" id="WP_073594392.1">
    <property type="nucleotide sequence ID" value="NZ_MRCE01000014.1"/>
</dbReference>
<keyword evidence="1" id="KW-0378">Hydrolase</keyword>
<sequence length="106" mass="12558">MKQEYHKLVRDKIPEIIQNSGLNCETLTLSESEYREALRQKVVEEAQEIAEADEENLITELADIYEVIHAIIETHGINRELIIQEQIRRRNERGGFQKRIKLLWTE</sequence>
<dbReference type="Proteomes" id="UP000185860">
    <property type="component" value="Unassembled WGS sequence"/>
</dbReference>
<protein>
    <submittedName>
        <fullName evidence="1">Nucleotide pyrophosphohydrolase</fullName>
    </submittedName>
</protein>
<dbReference type="InterPro" id="IPR038735">
    <property type="entry name" value="MSMEG_1276-like_NTP-PPase_dom"/>
</dbReference>
<dbReference type="InterPro" id="IPR021130">
    <property type="entry name" value="PRib-ATP_PPHydrolase-like"/>
</dbReference>
<dbReference type="Pfam" id="PF01503">
    <property type="entry name" value="PRA-PH"/>
    <property type="match status" value="1"/>
</dbReference>
<dbReference type="SUPFAM" id="SSF101386">
    <property type="entry name" value="all-alpha NTP pyrophosphatases"/>
    <property type="match status" value="1"/>
</dbReference>
<dbReference type="GO" id="GO:0016787">
    <property type="term" value="F:hydrolase activity"/>
    <property type="evidence" value="ECO:0007669"/>
    <property type="project" value="UniProtKB-KW"/>
</dbReference>
<evidence type="ECO:0000313" key="2">
    <source>
        <dbReference type="Proteomes" id="UP000185860"/>
    </source>
</evidence>